<protein>
    <submittedName>
        <fullName evidence="3">Uncharacterized protein</fullName>
    </submittedName>
</protein>
<keyword evidence="2" id="KW-0472">Membrane</keyword>
<keyword evidence="2" id="KW-1133">Transmembrane helix</keyword>
<sequence length="75" mass="8296">MIKAYYEFCHHTLGVHMYTIPLIIAAVLAVVIGLLHWRKQSKREKEFQDEMDRKYGNTEEAGGSGTATGGQGGAI</sequence>
<organism evidence="3">
    <name type="scientific">Baileyella intestinalis</name>
    <dbReference type="NCBI Taxonomy" id="2606709"/>
    <lineage>
        <taxon>Bacteria</taxon>
        <taxon>Bacillati</taxon>
        <taxon>Bacillota</taxon>
        <taxon>Clostridia</taxon>
        <taxon>Peptostreptococcales</taxon>
        <taxon>Anaerovoracaceae</taxon>
        <taxon>Baileyella</taxon>
    </lineage>
</organism>
<name>A0A6A8MC28_9FIRM</name>
<accession>A0A6A8MC28</accession>
<evidence type="ECO:0000256" key="1">
    <source>
        <dbReference type="SAM" id="MobiDB-lite"/>
    </source>
</evidence>
<comment type="caution">
    <text evidence="3">The sequence shown here is derived from an EMBL/GenBank/DDBJ whole genome shotgun (WGS) entry which is preliminary data.</text>
</comment>
<dbReference type="RefSeq" id="WP_154572984.1">
    <property type="nucleotide sequence ID" value="NZ_JAQXPA010000071.1"/>
</dbReference>
<feature type="compositionally biased region" description="Basic and acidic residues" evidence="1">
    <location>
        <begin position="43"/>
        <end position="57"/>
    </location>
</feature>
<gene>
    <name evidence="3" type="ORF">FYJ66_07950</name>
</gene>
<proteinExistence type="predicted"/>
<feature type="transmembrane region" description="Helical" evidence="2">
    <location>
        <begin position="15"/>
        <end position="37"/>
    </location>
</feature>
<feature type="region of interest" description="Disordered" evidence="1">
    <location>
        <begin position="41"/>
        <end position="75"/>
    </location>
</feature>
<feature type="compositionally biased region" description="Gly residues" evidence="1">
    <location>
        <begin position="62"/>
        <end position="75"/>
    </location>
</feature>
<evidence type="ECO:0000313" key="3">
    <source>
        <dbReference type="EMBL" id="MST69514.1"/>
    </source>
</evidence>
<reference evidence="3" key="1">
    <citation type="submission" date="2019-09" db="EMBL/GenBank/DDBJ databases">
        <title>In-depth cultivation of the pig gut microbiome towards novel bacterial diversity and tailored functional studies.</title>
        <authorList>
            <person name="Wylensek D."/>
            <person name="Hitch T.C.A."/>
            <person name="Clavel T."/>
        </authorList>
    </citation>
    <scope>NUCLEOTIDE SEQUENCE</scope>
    <source>
        <strain evidence="3">RF-744-FAT-WT-3</strain>
    </source>
</reference>
<dbReference type="AlphaFoldDB" id="A0A6A8MC28"/>
<keyword evidence="2" id="KW-0812">Transmembrane</keyword>
<evidence type="ECO:0000256" key="2">
    <source>
        <dbReference type="SAM" id="Phobius"/>
    </source>
</evidence>
<dbReference type="EMBL" id="VUNB01000006">
    <property type="protein sequence ID" value="MST69514.1"/>
    <property type="molecule type" value="Genomic_DNA"/>
</dbReference>